<evidence type="ECO:0000256" key="2">
    <source>
        <dbReference type="ARBA" id="ARBA00006679"/>
    </source>
</evidence>
<evidence type="ECO:0000313" key="8">
    <source>
        <dbReference type="EMBL" id="WXA90215.1"/>
    </source>
</evidence>
<keyword evidence="4 7" id="KW-0812">Transmembrane</keyword>
<keyword evidence="5 7" id="KW-1133">Transmembrane helix</keyword>
<feature type="transmembrane region" description="Helical" evidence="7">
    <location>
        <begin position="89"/>
        <end position="111"/>
    </location>
</feature>
<evidence type="ECO:0000313" key="9">
    <source>
        <dbReference type="Proteomes" id="UP001379533"/>
    </source>
</evidence>
<evidence type="ECO:0000256" key="7">
    <source>
        <dbReference type="SAM" id="Phobius"/>
    </source>
</evidence>
<keyword evidence="6 7" id="KW-0472">Membrane</keyword>
<dbReference type="Proteomes" id="UP001379533">
    <property type="component" value="Chromosome"/>
</dbReference>
<name>A0ABZ2JZP3_9BACT</name>
<feature type="transmembrane region" description="Helical" evidence="7">
    <location>
        <begin position="20"/>
        <end position="39"/>
    </location>
</feature>
<evidence type="ECO:0000256" key="5">
    <source>
        <dbReference type="ARBA" id="ARBA00022989"/>
    </source>
</evidence>
<comment type="similarity">
    <text evidence="2">Belongs to the DoxX family.</text>
</comment>
<dbReference type="EMBL" id="CP089982">
    <property type="protein sequence ID" value="WXA90215.1"/>
    <property type="molecule type" value="Genomic_DNA"/>
</dbReference>
<evidence type="ECO:0000256" key="6">
    <source>
        <dbReference type="ARBA" id="ARBA00023136"/>
    </source>
</evidence>
<organism evidence="8 9">
    <name type="scientific">Pendulispora brunnea</name>
    <dbReference type="NCBI Taxonomy" id="2905690"/>
    <lineage>
        <taxon>Bacteria</taxon>
        <taxon>Pseudomonadati</taxon>
        <taxon>Myxococcota</taxon>
        <taxon>Myxococcia</taxon>
        <taxon>Myxococcales</taxon>
        <taxon>Sorangiineae</taxon>
        <taxon>Pendulisporaceae</taxon>
        <taxon>Pendulispora</taxon>
    </lineage>
</organism>
<dbReference type="PANTHER" id="PTHR33452">
    <property type="entry name" value="OXIDOREDUCTASE CATD-RELATED"/>
    <property type="match status" value="1"/>
</dbReference>
<dbReference type="InterPro" id="IPR051907">
    <property type="entry name" value="DoxX-like_oxidoreductase"/>
</dbReference>
<dbReference type="PANTHER" id="PTHR33452:SF1">
    <property type="entry name" value="INNER MEMBRANE PROTEIN YPHA-RELATED"/>
    <property type="match status" value="1"/>
</dbReference>
<evidence type="ECO:0000256" key="3">
    <source>
        <dbReference type="ARBA" id="ARBA00022475"/>
    </source>
</evidence>
<protein>
    <submittedName>
        <fullName evidence="8">DoxX family protein</fullName>
    </submittedName>
</protein>
<keyword evidence="9" id="KW-1185">Reference proteome</keyword>
<evidence type="ECO:0000256" key="1">
    <source>
        <dbReference type="ARBA" id="ARBA00004651"/>
    </source>
</evidence>
<sequence length="168" mass="17767">MMPKFIDSWTSTIMSRSPSWSALPLRLIVGYGFLAHGYAKLVRGPDVFAHLLAALGTPAPAVLAWATIAVELLGGLAVLVGYGIPLASLPMAVVMLVAIFTVHLPYGFSAIKLQSVTAAGAHFGEPGYETNLLYLAALAALVLGGEGPLSIRGWLSGRERSRPDVRVR</sequence>
<dbReference type="InterPro" id="IPR032808">
    <property type="entry name" value="DoxX"/>
</dbReference>
<keyword evidence="3" id="KW-1003">Cell membrane</keyword>
<dbReference type="RefSeq" id="WP_394840828.1">
    <property type="nucleotide sequence ID" value="NZ_CP089982.1"/>
</dbReference>
<proteinExistence type="inferred from homology"/>
<reference evidence="8 9" key="1">
    <citation type="submission" date="2021-12" db="EMBL/GenBank/DDBJ databases">
        <title>Discovery of the Pendulisporaceae a myxobacterial family with distinct sporulation behavior and unique specialized metabolism.</title>
        <authorList>
            <person name="Garcia R."/>
            <person name="Popoff A."/>
            <person name="Bader C.D."/>
            <person name="Loehr J."/>
            <person name="Walesch S."/>
            <person name="Walt C."/>
            <person name="Boldt J."/>
            <person name="Bunk B."/>
            <person name="Haeckl F.J.F.P.J."/>
            <person name="Gunesch A.P."/>
            <person name="Birkelbach J."/>
            <person name="Nuebel U."/>
            <person name="Pietschmann T."/>
            <person name="Bach T."/>
            <person name="Mueller R."/>
        </authorList>
    </citation>
    <scope>NUCLEOTIDE SEQUENCE [LARGE SCALE GENOMIC DNA]</scope>
    <source>
        <strain evidence="8 9">MSr12523</strain>
    </source>
</reference>
<comment type="subcellular location">
    <subcellularLocation>
        <location evidence="1">Cell membrane</location>
        <topology evidence="1">Multi-pass membrane protein</topology>
    </subcellularLocation>
</comment>
<accession>A0ABZ2JZP3</accession>
<dbReference type="Pfam" id="PF07681">
    <property type="entry name" value="DoxX"/>
    <property type="match status" value="1"/>
</dbReference>
<gene>
    <name evidence="8" type="ORF">LZC95_27600</name>
</gene>
<evidence type="ECO:0000256" key="4">
    <source>
        <dbReference type="ARBA" id="ARBA00022692"/>
    </source>
</evidence>